<proteinExistence type="predicted"/>
<organism evidence="1 2">
    <name type="scientific">Morus notabilis</name>
    <dbReference type="NCBI Taxonomy" id="981085"/>
    <lineage>
        <taxon>Eukaryota</taxon>
        <taxon>Viridiplantae</taxon>
        <taxon>Streptophyta</taxon>
        <taxon>Embryophyta</taxon>
        <taxon>Tracheophyta</taxon>
        <taxon>Spermatophyta</taxon>
        <taxon>Magnoliopsida</taxon>
        <taxon>eudicotyledons</taxon>
        <taxon>Gunneridae</taxon>
        <taxon>Pentapetalae</taxon>
        <taxon>rosids</taxon>
        <taxon>fabids</taxon>
        <taxon>Rosales</taxon>
        <taxon>Moraceae</taxon>
        <taxon>Moreae</taxon>
        <taxon>Morus</taxon>
    </lineage>
</organism>
<sequence length="53" mass="6229">MVNTNVTIVKRITKLKVALISCIRELLRVFGRRNVLEQALKGKDWQRTMIKMD</sequence>
<keyword evidence="2" id="KW-1185">Reference proteome</keyword>
<dbReference type="AlphaFoldDB" id="W9RAI9"/>
<evidence type="ECO:0000313" key="1">
    <source>
        <dbReference type="EMBL" id="EXB80112.1"/>
    </source>
</evidence>
<reference evidence="2" key="1">
    <citation type="submission" date="2013-01" db="EMBL/GenBank/DDBJ databases">
        <title>Draft Genome Sequence of a Mulberry Tree, Morus notabilis C.K. Schneid.</title>
        <authorList>
            <person name="He N."/>
            <person name="Zhao S."/>
        </authorList>
    </citation>
    <scope>NUCLEOTIDE SEQUENCE</scope>
</reference>
<dbReference type="Proteomes" id="UP000030645">
    <property type="component" value="Unassembled WGS sequence"/>
</dbReference>
<protein>
    <submittedName>
        <fullName evidence="1">Uncharacterized protein</fullName>
    </submittedName>
</protein>
<dbReference type="EMBL" id="KE344800">
    <property type="protein sequence ID" value="EXB80112.1"/>
    <property type="molecule type" value="Genomic_DNA"/>
</dbReference>
<accession>W9RAI9</accession>
<name>W9RAI9_9ROSA</name>
<gene>
    <name evidence="1" type="ORF">L484_013439</name>
</gene>
<evidence type="ECO:0000313" key="2">
    <source>
        <dbReference type="Proteomes" id="UP000030645"/>
    </source>
</evidence>